<feature type="coiled-coil region" evidence="2">
    <location>
        <begin position="127"/>
        <end position="161"/>
    </location>
</feature>
<dbReference type="GO" id="GO:0015562">
    <property type="term" value="F:efflux transmembrane transporter activity"/>
    <property type="evidence" value="ECO:0007669"/>
    <property type="project" value="TreeGrafter"/>
</dbReference>
<dbReference type="InterPro" id="IPR006143">
    <property type="entry name" value="RND_pump_MFP"/>
</dbReference>
<dbReference type="Pfam" id="PF25973">
    <property type="entry name" value="BSH_CzcB"/>
    <property type="match status" value="1"/>
</dbReference>
<proteinExistence type="inferred from homology"/>
<dbReference type="AlphaFoldDB" id="A0A383RGJ1"/>
<dbReference type="Proteomes" id="UP000304148">
    <property type="component" value="Chromosome"/>
</dbReference>
<evidence type="ECO:0000259" key="5">
    <source>
        <dbReference type="Pfam" id="PF25989"/>
    </source>
</evidence>
<feature type="domain" description="YknX-like C-terminal permuted SH3-like" evidence="5">
    <location>
        <begin position="274"/>
        <end position="341"/>
    </location>
</feature>
<dbReference type="PANTHER" id="PTHR30469:SF15">
    <property type="entry name" value="HLYD FAMILY OF SECRETION PROTEINS"/>
    <property type="match status" value="1"/>
</dbReference>
<dbReference type="PANTHER" id="PTHR30469">
    <property type="entry name" value="MULTIDRUG RESISTANCE PROTEIN MDTA"/>
    <property type="match status" value="1"/>
</dbReference>
<protein>
    <submittedName>
        <fullName evidence="6">Efflux transporter, RND family, MFP subunit</fullName>
    </submittedName>
</protein>
<accession>A0A383RGJ1</accession>
<keyword evidence="2" id="KW-0175">Coiled coil</keyword>
<dbReference type="Gene3D" id="2.40.30.170">
    <property type="match status" value="1"/>
</dbReference>
<feature type="domain" description="CzcB-like barrel-sandwich hybrid" evidence="4">
    <location>
        <begin position="67"/>
        <end position="188"/>
    </location>
</feature>
<dbReference type="InterPro" id="IPR058647">
    <property type="entry name" value="BSH_CzcB-like"/>
</dbReference>
<feature type="signal peptide" evidence="3">
    <location>
        <begin position="1"/>
        <end position="22"/>
    </location>
</feature>
<dbReference type="EMBL" id="LS992241">
    <property type="protein sequence ID" value="SYX85459.1"/>
    <property type="molecule type" value="Genomic_DNA"/>
</dbReference>
<evidence type="ECO:0000256" key="1">
    <source>
        <dbReference type="ARBA" id="ARBA00009477"/>
    </source>
</evidence>
<dbReference type="RefSeq" id="WP_138187207.1">
    <property type="nucleotide sequence ID" value="NZ_LS992241.1"/>
</dbReference>
<dbReference type="PROSITE" id="PS51257">
    <property type="entry name" value="PROKAR_LIPOPROTEIN"/>
    <property type="match status" value="1"/>
</dbReference>
<reference evidence="7" key="1">
    <citation type="submission" date="2018-08" db="EMBL/GenBank/DDBJ databases">
        <authorList>
            <person name="Chevrot R."/>
        </authorList>
    </citation>
    <scope>NUCLEOTIDE SEQUENCE [LARGE SCALE GENOMIC DNA]</scope>
</reference>
<evidence type="ECO:0000259" key="4">
    <source>
        <dbReference type="Pfam" id="PF25973"/>
    </source>
</evidence>
<dbReference type="SUPFAM" id="SSF111369">
    <property type="entry name" value="HlyD-like secretion proteins"/>
    <property type="match status" value="1"/>
</dbReference>
<evidence type="ECO:0000256" key="3">
    <source>
        <dbReference type="SAM" id="SignalP"/>
    </source>
</evidence>
<sequence>MAVRRRWLITGSILLMLGAATGCGSPEAEQPMQGVQEKETPVQVAAVQKGALNQTNEMIGTASASRSVEVIPKLSGELRSVNVKKGDTVSKGETLASVKADDLDIQLRLEQLGLEQAQDQYKTLHNAQASELELDQAKRSIEQAELRIQQASNRKADASIKAPISGQVVRVAAEQGEIAAGTSPLFTIVSTNPIKFTANVSANQMLLLQNRKEVKVELPDLGRTMNAHITFLSPVANESGFYALETQAENKKDEIKPGMTAKFLVDQQVLKDALLVPTEAIVEKNGTSHVFVIRDGQAVEESVEVLEAQSKLTAVKGKLQQNDQIVVKGQLTLTNGNKVKIVEGAR</sequence>
<dbReference type="Gene3D" id="2.40.50.100">
    <property type="match status" value="1"/>
</dbReference>
<dbReference type="GO" id="GO:1990281">
    <property type="term" value="C:efflux pump complex"/>
    <property type="evidence" value="ECO:0007669"/>
    <property type="project" value="TreeGrafter"/>
</dbReference>
<evidence type="ECO:0000313" key="6">
    <source>
        <dbReference type="EMBL" id="SYX85459.1"/>
    </source>
</evidence>
<gene>
    <name evidence="6" type="ORF">PBLR_13881</name>
</gene>
<evidence type="ECO:0000256" key="2">
    <source>
        <dbReference type="SAM" id="Coils"/>
    </source>
</evidence>
<organism evidence="6 7">
    <name type="scientific">Paenibacillus alvei</name>
    <name type="common">Bacillus alvei</name>
    <dbReference type="NCBI Taxonomy" id="44250"/>
    <lineage>
        <taxon>Bacteria</taxon>
        <taxon>Bacillati</taxon>
        <taxon>Bacillota</taxon>
        <taxon>Bacilli</taxon>
        <taxon>Bacillales</taxon>
        <taxon>Paenibacillaceae</taxon>
        <taxon>Paenibacillus</taxon>
    </lineage>
</organism>
<evidence type="ECO:0000313" key="7">
    <source>
        <dbReference type="Proteomes" id="UP000304148"/>
    </source>
</evidence>
<name>A0A383RGJ1_PAEAL</name>
<dbReference type="NCBIfam" id="TIGR01730">
    <property type="entry name" value="RND_mfp"/>
    <property type="match status" value="1"/>
</dbReference>
<feature type="chain" id="PRO_5039716452" evidence="3">
    <location>
        <begin position="23"/>
        <end position="346"/>
    </location>
</feature>
<dbReference type="Pfam" id="PF25989">
    <property type="entry name" value="YknX_C"/>
    <property type="match status" value="1"/>
</dbReference>
<keyword evidence="3" id="KW-0732">Signal</keyword>
<dbReference type="Gene3D" id="2.40.420.20">
    <property type="match status" value="1"/>
</dbReference>
<dbReference type="InterPro" id="IPR058637">
    <property type="entry name" value="YknX-like_C"/>
</dbReference>
<comment type="similarity">
    <text evidence="1">Belongs to the membrane fusion protein (MFP) (TC 8.A.1) family.</text>
</comment>